<evidence type="ECO:0000256" key="11">
    <source>
        <dbReference type="SAM" id="MobiDB-lite"/>
    </source>
</evidence>
<sequence>MTKTKLTPMMEQYQKIKDQYPDAFLFYRLGDFYEMFNDDAVKGSQLLELTLTTRSHSAKNPIPMCGVPHKAVQNYIDILVDQGYKVAICEQMEDPKLAKGMVKREVIQLVTPGTQTDTGAAGAKRNNYLTALTMPTADHYGLAYTDLSTGELKVAAIDNLTTVMNELMSLQTKEVVVNESIPASLTERFKKLGLLVSRQLEIEPSSELSYVQQDLTDERMIQTVGMLVTYVTVTQKRSLAHLQRAVAYRPTAFLKFDHSSQANLELTQNLRTKKKSGTLLWLLDETKTAMGGRLLKQWLDRPLIDQAMIEDRQAKVGALLDHYFERNSLQAELVKVYDLERLAGRVAFGSVNGRDLIQLQTSLEQVPQIKHTLSELDEAVFDPMLDQLDPVEDVATAIRDAIVPETPLSVTDGGVIRDGYNDQLDDYRDAMRNGKQWLAELEAHEREVTGINNLKIGYNHVFGYYIEVTKVNLDKLPADRYQRKQTLANAERFSTPELKEKERLILEAEEKSTALEYQLFVDLREQVKKAITRLQKLAAAIASLDVLQSFAVVSEDYHFVKPTFTQGHQLAIKQGRHPVVEKVLGRQSYVPNDVLMDDQTNILLITGPNMSGKSTYMRQLALTVIIAQMGCFVPAESAQMPIFDQIFTRIGAADDLISGQSTFMVEMQEANRALSQATANSLILFDEIGRGTATYDGMALAQAIVEYVHNKVHAKTLFSTHYHELTALDDVLPQLKNVHVGAVEQDGDLVFLHQVQPGPADKSYGIHVAKLAGMPDSLLQRADVILQQLEQQAADAPTVAKETDSQTKPAAQSPTATAPEPATPVAPTQPAALVSETQPVADTDQQLSLFTDEPELNPVQAKVLTQLKDLNLMGMTPMAIMNQVYQWQQKLNK</sequence>
<dbReference type="Gene3D" id="3.30.420.110">
    <property type="entry name" value="MutS, connector domain"/>
    <property type="match status" value="1"/>
</dbReference>
<dbReference type="InterPro" id="IPR036187">
    <property type="entry name" value="DNA_mismatch_repair_MutS_sf"/>
</dbReference>
<dbReference type="InterPro" id="IPR005748">
    <property type="entry name" value="DNA_mismatch_repair_MutS"/>
</dbReference>
<evidence type="ECO:0000256" key="10">
    <source>
        <dbReference type="SAM" id="Coils"/>
    </source>
</evidence>
<dbReference type="GO" id="GO:0005524">
    <property type="term" value="F:ATP binding"/>
    <property type="evidence" value="ECO:0007669"/>
    <property type="project" value="UniProtKB-UniRule"/>
</dbReference>
<dbReference type="Pfam" id="PF05192">
    <property type="entry name" value="MutS_III"/>
    <property type="match status" value="1"/>
</dbReference>
<keyword evidence="5 8" id="KW-0067">ATP-binding</keyword>
<evidence type="ECO:0000256" key="4">
    <source>
        <dbReference type="ARBA" id="ARBA00022763"/>
    </source>
</evidence>
<keyword evidence="7 8" id="KW-0234">DNA repair</keyword>
<dbReference type="InterPro" id="IPR045076">
    <property type="entry name" value="MutS"/>
</dbReference>
<feature type="domain" description="DNA mismatch repair proteins mutS family" evidence="12">
    <location>
        <begin position="681"/>
        <end position="697"/>
    </location>
</feature>
<evidence type="ECO:0000256" key="3">
    <source>
        <dbReference type="ARBA" id="ARBA00022741"/>
    </source>
</evidence>
<dbReference type="NCBIfam" id="TIGR01070">
    <property type="entry name" value="mutS1"/>
    <property type="match status" value="1"/>
</dbReference>
<dbReference type="Proteomes" id="UP000051162">
    <property type="component" value="Unassembled WGS sequence"/>
</dbReference>
<feature type="coiled-coil region" evidence="10">
    <location>
        <begin position="498"/>
        <end position="540"/>
    </location>
</feature>
<dbReference type="Gene3D" id="1.10.1420.10">
    <property type="match status" value="2"/>
</dbReference>
<dbReference type="SUPFAM" id="SSF52540">
    <property type="entry name" value="P-loop containing nucleoside triphosphate hydrolases"/>
    <property type="match status" value="1"/>
</dbReference>
<evidence type="ECO:0000256" key="6">
    <source>
        <dbReference type="ARBA" id="ARBA00023125"/>
    </source>
</evidence>
<dbReference type="FunFam" id="3.40.50.300:FF:000896">
    <property type="entry name" value="DNA mismatch repair protein MutS"/>
    <property type="match status" value="1"/>
</dbReference>
<reference evidence="13 14" key="1">
    <citation type="journal article" date="2015" name="Genome Announc.">
        <title>Expanding the biotechnology potential of lactobacilli through comparative genomics of 213 strains and associated genera.</title>
        <authorList>
            <person name="Sun Z."/>
            <person name="Harris H.M."/>
            <person name="McCann A."/>
            <person name="Guo C."/>
            <person name="Argimon S."/>
            <person name="Zhang W."/>
            <person name="Yang X."/>
            <person name="Jeffery I.B."/>
            <person name="Cooney J.C."/>
            <person name="Kagawa T.F."/>
            <person name="Liu W."/>
            <person name="Song Y."/>
            <person name="Salvetti E."/>
            <person name="Wrobel A."/>
            <person name="Rasinkangas P."/>
            <person name="Parkhill J."/>
            <person name="Rea M.C."/>
            <person name="O'Sullivan O."/>
            <person name="Ritari J."/>
            <person name="Douillard F.P."/>
            <person name="Paul Ross R."/>
            <person name="Yang R."/>
            <person name="Briner A.E."/>
            <person name="Felis G.E."/>
            <person name="de Vos W.M."/>
            <person name="Barrangou R."/>
            <person name="Klaenhammer T.R."/>
            <person name="Caufield P.W."/>
            <person name="Cui Y."/>
            <person name="Zhang H."/>
            <person name="O'Toole P.W."/>
        </authorList>
    </citation>
    <scope>NUCLEOTIDE SEQUENCE [LARGE SCALE GENOMIC DNA]</scope>
    <source>
        <strain evidence="13 14">DSM 19117</strain>
    </source>
</reference>
<dbReference type="GO" id="GO:0030983">
    <property type="term" value="F:mismatched DNA binding"/>
    <property type="evidence" value="ECO:0007669"/>
    <property type="project" value="InterPro"/>
</dbReference>
<dbReference type="OrthoDB" id="9802448at2"/>
<accession>A0A0R1KCP3</accession>
<dbReference type="GO" id="GO:0006298">
    <property type="term" value="P:mismatch repair"/>
    <property type="evidence" value="ECO:0007669"/>
    <property type="project" value="UniProtKB-UniRule"/>
</dbReference>
<dbReference type="Gene3D" id="3.40.50.300">
    <property type="entry name" value="P-loop containing nucleotide triphosphate hydrolases"/>
    <property type="match status" value="1"/>
</dbReference>
<dbReference type="RefSeq" id="WP_056943857.1">
    <property type="nucleotide sequence ID" value="NZ_AZDT01000016.1"/>
</dbReference>
<keyword evidence="4 8" id="KW-0227">DNA damage</keyword>
<dbReference type="SUPFAM" id="SSF53150">
    <property type="entry name" value="DNA repair protein MutS, domain II"/>
    <property type="match status" value="1"/>
</dbReference>
<comment type="function">
    <text evidence="8">This protein is involved in the repair of mismatches in DNA. It is possible that it carries out the mismatch recognition step. This protein has a weak ATPase activity.</text>
</comment>
<dbReference type="PANTHER" id="PTHR11361">
    <property type="entry name" value="DNA MISMATCH REPAIR PROTEIN MUTS FAMILY MEMBER"/>
    <property type="match status" value="1"/>
</dbReference>
<gene>
    <name evidence="8" type="primary">mutS</name>
    <name evidence="13" type="ORF">FD30_GL001211</name>
</gene>
<evidence type="ECO:0000313" key="14">
    <source>
        <dbReference type="Proteomes" id="UP000051162"/>
    </source>
</evidence>
<dbReference type="SUPFAM" id="SSF55271">
    <property type="entry name" value="DNA repair protein MutS, domain I"/>
    <property type="match status" value="1"/>
</dbReference>
<evidence type="ECO:0000256" key="2">
    <source>
        <dbReference type="ARBA" id="ARBA00021982"/>
    </source>
</evidence>
<evidence type="ECO:0000259" key="12">
    <source>
        <dbReference type="PROSITE" id="PS00486"/>
    </source>
</evidence>
<dbReference type="STRING" id="1423773.FD30_GL001211"/>
<organism evidence="13 14">
    <name type="scientific">Levilactobacillus namurensis DSM 19117</name>
    <dbReference type="NCBI Taxonomy" id="1423773"/>
    <lineage>
        <taxon>Bacteria</taxon>
        <taxon>Bacillati</taxon>
        <taxon>Bacillota</taxon>
        <taxon>Bacilli</taxon>
        <taxon>Lactobacillales</taxon>
        <taxon>Lactobacillaceae</taxon>
        <taxon>Levilactobacillus</taxon>
    </lineage>
</organism>
<name>A0A0R1KCP3_9LACO</name>
<dbReference type="EMBL" id="AZDT01000016">
    <property type="protein sequence ID" value="KRK76679.1"/>
    <property type="molecule type" value="Genomic_DNA"/>
</dbReference>
<dbReference type="AlphaFoldDB" id="A0A0R1KCP3"/>
<keyword evidence="10" id="KW-0175">Coiled coil</keyword>
<protein>
    <recommendedName>
        <fullName evidence="2 8">DNA mismatch repair protein MutS</fullName>
    </recommendedName>
</protein>
<evidence type="ECO:0000256" key="7">
    <source>
        <dbReference type="ARBA" id="ARBA00023204"/>
    </source>
</evidence>
<evidence type="ECO:0000256" key="1">
    <source>
        <dbReference type="ARBA" id="ARBA00006271"/>
    </source>
</evidence>
<dbReference type="Pfam" id="PF01624">
    <property type="entry name" value="MutS_I"/>
    <property type="match status" value="1"/>
</dbReference>
<dbReference type="Pfam" id="PF05188">
    <property type="entry name" value="MutS_II"/>
    <property type="match status" value="1"/>
</dbReference>
<keyword evidence="14" id="KW-1185">Reference proteome</keyword>
<feature type="compositionally biased region" description="Low complexity" evidence="11">
    <location>
        <begin position="806"/>
        <end position="830"/>
    </location>
</feature>
<dbReference type="InterPro" id="IPR016151">
    <property type="entry name" value="DNA_mismatch_repair_MutS_N"/>
</dbReference>
<evidence type="ECO:0000313" key="13">
    <source>
        <dbReference type="EMBL" id="KRK76679.1"/>
    </source>
</evidence>
<dbReference type="InterPro" id="IPR007861">
    <property type="entry name" value="DNA_mismatch_repair_MutS_clamp"/>
</dbReference>
<dbReference type="Gene3D" id="3.40.1170.10">
    <property type="entry name" value="DNA repair protein MutS, domain I"/>
    <property type="match status" value="1"/>
</dbReference>
<dbReference type="HAMAP" id="MF_00096">
    <property type="entry name" value="MutS"/>
    <property type="match status" value="1"/>
</dbReference>
<feature type="region of interest" description="Disordered" evidence="11">
    <location>
        <begin position="795"/>
        <end position="830"/>
    </location>
</feature>
<dbReference type="Pfam" id="PF00488">
    <property type="entry name" value="MutS_V"/>
    <property type="match status" value="1"/>
</dbReference>
<evidence type="ECO:0000256" key="9">
    <source>
        <dbReference type="RuleBase" id="RU003756"/>
    </source>
</evidence>
<dbReference type="PIRSF" id="PIRSF037677">
    <property type="entry name" value="DNA_mis_repair_Msh6"/>
    <property type="match status" value="1"/>
</dbReference>
<feature type="binding site" evidence="8">
    <location>
        <begin position="607"/>
        <end position="614"/>
    </location>
    <ligand>
        <name>ATP</name>
        <dbReference type="ChEBI" id="CHEBI:30616"/>
    </ligand>
</feature>
<proteinExistence type="inferred from homology"/>
<dbReference type="InterPro" id="IPR007696">
    <property type="entry name" value="DNA_mismatch_repair_MutS_core"/>
</dbReference>
<comment type="similarity">
    <text evidence="1 8 9">Belongs to the DNA mismatch repair MutS family.</text>
</comment>
<dbReference type="InterPro" id="IPR017261">
    <property type="entry name" value="DNA_mismatch_repair_MutS/MSH"/>
</dbReference>
<dbReference type="FunFam" id="3.40.1170.10:FF:000001">
    <property type="entry name" value="DNA mismatch repair protein MutS"/>
    <property type="match status" value="1"/>
</dbReference>
<comment type="caution">
    <text evidence="13">The sequence shown here is derived from an EMBL/GenBank/DDBJ whole genome shotgun (WGS) entry which is preliminary data.</text>
</comment>
<evidence type="ECO:0000256" key="5">
    <source>
        <dbReference type="ARBA" id="ARBA00022840"/>
    </source>
</evidence>
<dbReference type="GO" id="GO:0003684">
    <property type="term" value="F:damaged DNA binding"/>
    <property type="evidence" value="ECO:0007669"/>
    <property type="project" value="UniProtKB-UniRule"/>
</dbReference>
<dbReference type="NCBIfam" id="NF003810">
    <property type="entry name" value="PRK05399.1"/>
    <property type="match status" value="1"/>
</dbReference>
<dbReference type="SMART" id="SM00533">
    <property type="entry name" value="MUTSd"/>
    <property type="match status" value="1"/>
</dbReference>
<dbReference type="GO" id="GO:0140664">
    <property type="term" value="F:ATP-dependent DNA damage sensor activity"/>
    <property type="evidence" value="ECO:0007669"/>
    <property type="project" value="InterPro"/>
</dbReference>
<dbReference type="CDD" id="cd03284">
    <property type="entry name" value="ABC_MutS1"/>
    <property type="match status" value="1"/>
</dbReference>
<dbReference type="PATRIC" id="fig|1423773.3.peg.1238"/>
<dbReference type="InterPro" id="IPR007860">
    <property type="entry name" value="DNA_mmatch_repair_MutS_con_dom"/>
</dbReference>
<evidence type="ECO:0000256" key="8">
    <source>
        <dbReference type="HAMAP-Rule" id="MF_00096"/>
    </source>
</evidence>
<dbReference type="InterPro" id="IPR036678">
    <property type="entry name" value="MutS_con_dom_sf"/>
</dbReference>
<dbReference type="Pfam" id="PF05190">
    <property type="entry name" value="MutS_IV"/>
    <property type="match status" value="1"/>
</dbReference>
<dbReference type="GeneID" id="84782816"/>
<keyword evidence="3 8" id="KW-0547">Nucleotide-binding</keyword>
<dbReference type="InterPro" id="IPR007695">
    <property type="entry name" value="DNA_mismatch_repair_MutS-lik_N"/>
</dbReference>
<dbReference type="PANTHER" id="PTHR11361:SF34">
    <property type="entry name" value="DNA MISMATCH REPAIR PROTEIN MSH1, MITOCHONDRIAL"/>
    <property type="match status" value="1"/>
</dbReference>
<dbReference type="GO" id="GO:0005829">
    <property type="term" value="C:cytosol"/>
    <property type="evidence" value="ECO:0007669"/>
    <property type="project" value="TreeGrafter"/>
</dbReference>
<dbReference type="PROSITE" id="PS00486">
    <property type="entry name" value="DNA_MISMATCH_REPAIR_2"/>
    <property type="match status" value="1"/>
</dbReference>
<dbReference type="SMART" id="SM00534">
    <property type="entry name" value="MUTSac"/>
    <property type="match status" value="1"/>
</dbReference>
<keyword evidence="6 8" id="KW-0238">DNA-binding</keyword>
<dbReference type="SUPFAM" id="SSF48334">
    <property type="entry name" value="DNA repair protein MutS, domain III"/>
    <property type="match status" value="1"/>
</dbReference>
<dbReference type="FunFam" id="1.10.1420.10:FF:000007">
    <property type="entry name" value="DNA mismatch repair protein MutS"/>
    <property type="match status" value="1"/>
</dbReference>
<dbReference type="InterPro" id="IPR000432">
    <property type="entry name" value="DNA_mismatch_repair_MutS_C"/>
</dbReference>
<dbReference type="InterPro" id="IPR027417">
    <property type="entry name" value="P-loop_NTPase"/>
</dbReference>